<accession>A0A846LRK1</accession>
<dbReference type="AlphaFoldDB" id="A0A846LRK1"/>
<reference evidence="1" key="1">
    <citation type="journal article" date="2014" name="Int. J. Syst. Evol. Microbiol.">
        <title>Complete genome of a new Firmicutes species belonging to the dominant human colonic microbiota ('Ruminococcus bicirculans') reveals two chromosomes and a selective capacity to utilize plant glucans.</title>
        <authorList>
            <consortium name="NISC Comparative Sequencing Program"/>
            <person name="Wegmann U."/>
            <person name="Louis P."/>
            <person name="Goesmann A."/>
            <person name="Henrissat B."/>
            <person name="Duncan S.H."/>
            <person name="Flint H.J."/>
        </authorList>
    </citation>
    <scope>NUCLEOTIDE SEQUENCE</scope>
    <source>
        <strain evidence="1">CGMCC 4.5581</strain>
    </source>
</reference>
<evidence type="ECO:0000313" key="1">
    <source>
        <dbReference type="EMBL" id="GGL83980.1"/>
    </source>
</evidence>
<evidence type="ECO:0000313" key="2">
    <source>
        <dbReference type="EMBL" id="NIH70101.1"/>
    </source>
</evidence>
<gene>
    <name evidence="2" type="ORF">FB380_004599</name>
    <name evidence="1" type="ORF">GCM10011589_45520</name>
</gene>
<name>A0A846LRK1_9ACTN</name>
<dbReference type="Proteomes" id="UP000552836">
    <property type="component" value="Unassembled WGS sequence"/>
</dbReference>
<protein>
    <submittedName>
        <fullName evidence="2">Uncharacterized protein</fullName>
    </submittedName>
</protein>
<dbReference type="Proteomes" id="UP000648663">
    <property type="component" value="Unassembled WGS sequence"/>
</dbReference>
<evidence type="ECO:0000313" key="3">
    <source>
        <dbReference type="Proteomes" id="UP000552836"/>
    </source>
</evidence>
<dbReference type="EMBL" id="JAAMPA010000003">
    <property type="protein sequence ID" value="NIH70101.1"/>
    <property type="molecule type" value="Genomic_DNA"/>
</dbReference>
<keyword evidence="4" id="KW-1185">Reference proteome</keyword>
<sequence>MARQPGQPDAFGEAPERVDLGAAALRVLYDEAECDRWWEAKVAVARYGTR</sequence>
<proteinExistence type="predicted"/>
<organism evidence="2 3">
    <name type="scientific">Modestobacter marinus</name>
    <dbReference type="NCBI Taxonomy" id="477641"/>
    <lineage>
        <taxon>Bacteria</taxon>
        <taxon>Bacillati</taxon>
        <taxon>Actinomycetota</taxon>
        <taxon>Actinomycetes</taxon>
        <taxon>Geodermatophilales</taxon>
        <taxon>Geodermatophilaceae</taxon>
        <taxon>Modestobacter</taxon>
    </lineage>
</organism>
<comment type="caution">
    <text evidence="2">The sequence shown here is derived from an EMBL/GenBank/DDBJ whole genome shotgun (WGS) entry which is preliminary data.</text>
</comment>
<reference evidence="2 3" key="3">
    <citation type="submission" date="2020-02" db="EMBL/GenBank/DDBJ databases">
        <title>Sequencing the genomes of 1000 actinobacteria strains.</title>
        <authorList>
            <person name="Klenk H.-P."/>
        </authorList>
    </citation>
    <scope>NUCLEOTIDE SEQUENCE [LARGE SCALE GENOMIC DNA]</scope>
    <source>
        <strain evidence="2 3">DSM 45201</strain>
    </source>
</reference>
<reference evidence="1" key="4">
    <citation type="submission" date="2024-05" db="EMBL/GenBank/DDBJ databases">
        <authorList>
            <person name="Sun Q."/>
            <person name="Zhou Y."/>
        </authorList>
    </citation>
    <scope>NUCLEOTIDE SEQUENCE</scope>
    <source>
        <strain evidence="1">CGMCC 4.5581</strain>
    </source>
</reference>
<evidence type="ECO:0000313" key="4">
    <source>
        <dbReference type="Proteomes" id="UP000648663"/>
    </source>
</evidence>
<reference evidence="4" key="2">
    <citation type="journal article" date="2019" name="Int. J. Syst. Evol. Microbiol.">
        <title>The Global Catalogue of Microorganisms (GCM) 10K type strain sequencing project: providing services to taxonomists for standard genome sequencing and annotation.</title>
        <authorList>
            <consortium name="The Broad Institute Genomics Platform"/>
            <consortium name="The Broad Institute Genome Sequencing Center for Infectious Disease"/>
            <person name="Wu L."/>
            <person name="Ma J."/>
        </authorList>
    </citation>
    <scope>NUCLEOTIDE SEQUENCE [LARGE SCALE GENOMIC DNA]</scope>
    <source>
        <strain evidence="4">CGMCC 4.5581</strain>
    </source>
</reference>
<dbReference type="EMBL" id="BMMI01000013">
    <property type="protein sequence ID" value="GGL83980.1"/>
    <property type="molecule type" value="Genomic_DNA"/>
</dbReference>